<evidence type="ECO:0000313" key="2">
    <source>
        <dbReference type="EMBL" id="MBD2188201.1"/>
    </source>
</evidence>
<accession>A0ABR7ZW54</accession>
<evidence type="ECO:0000256" key="1">
    <source>
        <dbReference type="SAM" id="SignalP"/>
    </source>
</evidence>
<protein>
    <recommendedName>
        <fullName evidence="4">SPOR domain-containing protein</fullName>
    </recommendedName>
</protein>
<evidence type="ECO:0008006" key="4">
    <source>
        <dbReference type="Google" id="ProtNLM"/>
    </source>
</evidence>
<keyword evidence="3" id="KW-1185">Reference proteome</keyword>
<organism evidence="2 3">
    <name type="scientific">Pseudanabaena mucicola FACHB-723</name>
    <dbReference type="NCBI Taxonomy" id="2692860"/>
    <lineage>
        <taxon>Bacteria</taxon>
        <taxon>Bacillati</taxon>
        <taxon>Cyanobacteriota</taxon>
        <taxon>Cyanophyceae</taxon>
        <taxon>Pseudanabaenales</taxon>
        <taxon>Pseudanabaenaceae</taxon>
        <taxon>Pseudanabaena</taxon>
    </lineage>
</organism>
<proteinExistence type="predicted"/>
<comment type="caution">
    <text evidence="2">The sequence shown here is derived from an EMBL/GenBank/DDBJ whole genome shotgun (WGS) entry which is preliminary data.</text>
</comment>
<keyword evidence="1" id="KW-0732">Signal</keyword>
<dbReference type="EMBL" id="JACJQB010000012">
    <property type="protein sequence ID" value="MBD2188201.1"/>
    <property type="molecule type" value="Genomic_DNA"/>
</dbReference>
<gene>
    <name evidence="2" type="ORF">H6F41_08605</name>
</gene>
<feature type="chain" id="PRO_5047209729" description="SPOR domain-containing protein" evidence="1">
    <location>
        <begin position="27"/>
        <end position="393"/>
    </location>
</feature>
<dbReference type="Proteomes" id="UP000642094">
    <property type="component" value="Unassembled WGS sequence"/>
</dbReference>
<reference evidence="2 3" key="1">
    <citation type="journal article" date="2020" name="ISME J.">
        <title>Comparative genomics reveals insights into cyanobacterial evolution and habitat adaptation.</title>
        <authorList>
            <person name="Chen M.Y."/>
            <person name="Teng W.K."/>
            <person name="Zhao L."/>
            <person name="Hu C.X."/>
            <person name="Zhou Y.K."/>
            <person name="Han B.P."/>
            <person name="Song L.R."/>
            <person name="Shu W.S."/>
        </authorList>
    </citation>
    <scope>NUCLEOTIDE SEQUENCE [LARGE SCALE GENOMIC DNA]</scope>
    <source>
        <strain evidence="2 3">FACHB-723</strain>
    </source>
</reference>
<evidence type="ECO:0000313" key="3">
    <source>
        <dbReference type="Proteomes" id="UP000642094"/>
    </source>
</evidence>
<sequence length="393" mass="42514">MNWTTRASIFGTVAIVSIAIAQSASASFVIFVEGNDTATLQRVRTISPSAFTTKINGQPAIQAGIFNSENSADSLAITLQQSGLSAQKYFRTSGGKETDVQVPFPETTTSSVFSAPSPQQVVIQPSSVVQTLPQPSSFQVESQSQIFSSAPQQVATYSNQYQQITTNTVIPQVQTQQVLVPRWQQVLVPETRQFVTQTVVPQTQIVQTSVPSGYVQPTGYTNQIQATGFVQPTGFVQSTGYVQQPTGYVQSSGFSQAVNYVQPQTGFIPSSTVVTTPYNNSVATNFTATQSQPIAANSFSNGFSSEFSNTTQLNQQVSQPAQISDFRYVTVVPTPANNQLLLSQVRQYVPSAFFSSSGRGSFIHAGAYQNRDSAEAVSRYLRSQGVDSRVLYF</sequence>
<name>A0ABR7ZW54_9CYAN</name>
<dbReference type="RefSeq" id="WP_190403057.1">
    <property type="nucleotide sequence ID" value="NZ_JACJQB010000012.1"/>
</dbReference>
<feature type="signal peptide" evidence="1">
    <location>
        <begin position="1"/>
        <end position="26"/>
    </location>
</feature>